<proteinExistence type="predicted"/>
<dbReference type="EMBL" id="CP133622">
    <property type="protein sequence ID" value="WMV54525.1"/>
    <property type="molecule type" value="Genomic_DNA"/>
</dbReference>
<evidence type="ECO:0008006" key="3">
    <source>
        <dbReference type="Google" id="ProtNLM"/>
    </source>
</evidence>
<evidence type="ECO:0000313" key="2">
    <source>
        <dbReference type="Proteomes" id="UP001234989"/>
    </source>
</evidence>
<organism evidence="1 2">
    <name type="scientific">Solanum verrucosum</name>
    <dbReference type="NCBI Taxonomy" id="315347"/>
    <lineage>
        <taxon>Eukaryota</taxon>
        <taxon>Viridiplantae</taxon>
        <taxon>Streptophyta</taxon>
        <taxon>Embryophyta</taxon>
        <taxon>Tracheophyta</taxon>
        <taxon>Spermatophyta</taxon>
        <taxon>Magnoliopsida</taxon>
        <taxon>eudicotyledons</taxon>
        <taxon>Gunneridae</taxon>
        <taxon>Pentapetalae</taxon>
        <taxon>asterids</taxon>
        <taxon>lamiids</taxon>
        <taxon>Solanales</taxon>
        <taxon>Solanaceae</taxon>
        <taxon>Solanoideae</taxon>
        <taxon>Solaneae</taxon>
        <taxon>Solanum</taxon>
    </lineage>
</organism>
<dbReference type="Gene3D" id="3.40.50.1820">
    <property type="entry name" value="alpha/beta hydrolase"/>
    <property type="match status" value="1"/>
</dbReference>
<dbReference type="InterPro" id="IPR029058">
    <property type="entry name" value="AB_hydrolase_fold"/>
</dbReference>
<dbReference type="Proteomes" id="UP001234989">
    <property type="component" value="Chromosome 11"/>
</dbReference>
<protein>
    <recommendedName>
        <fullName evidence="3">Reverse transcriptase zinc-binding domain-containing protein</fullName>
    </recommendedName>
</protein>
<sequence>MAETVNHLFLHCKVTGQLWRIFLNLKGISWTIPGNITEAMQSWEEAGVQEKNRDIWRIVLACIWWTIWKERNARCSDSIENRFEAMVVQAGDAWFMNSASQSLGFILADQGFDVWVGNVRGTHWSHGHVSLSVKNKSRSCQESYLMGSTIIL</sequence>
<name>A0AAF0UYN9_SOLVR</name>
<reference evidence="1" key="1">
    <citation type="submission" date="2023-08" db="EMBL/GenBank/DDBJ databases">
        <title>A de novo genome assembly of Solanum verrucosum Schlechtendal, a Mexican diploid species geographically isolated from the other diploid A-genome species in potato relatives.</title>
        <authorList>
            <person name="Hosaka K."/>
        </authorList>
    </citation>
    <scope>NUCLEOTIDE SEQUENCE</scope>
    <source>
        <tissue evidence="1">Young leaves</tissue>
    </source>
</reference>
<evidence type="ECO:0000313" key="1">
    <source>
        <dbReference type="EMBL" id="WMV54525.1"/>
    </source>
</evidence>
<dbReference type="AlphaFoldDB" id="A0AAF0UYN9"/>
<keyword evidence="2" id="KW-1185">Reference proteome</keyword>
<dbReference type="PANTHER" id="PTHR11005">
    <property type="entry name" value="LYSOSOMAL ACID LIPASE-RELATED"/>
    <property type="match status" value="1"/>
</dbReference>
<gene>
    <name evidence="1" type="ORF">MTR67_047910</name>
</gene>
<accession>A0AAF0UYN9</accession>